<dbReference type="PANTHER" id="PTHR10720">
    <property type="entry name" value="HEME OXYGENASE"/>
    <property type="match status" value="1"/>
</dbReference>
<organism evidence="5 6">
    <name type="scientific">Corynebacterium uropygiale</name>
    <dbReference type="NCBI Taxonomy" id="1775911"/>
    <lineage>
        <taxon>Bacteria</taxon>
        <taxon>Bacillati</taxon>
        <taxon>Actinomycetota</taxon>
        <taxon>Actinomycetes</taxon>
        <taxon>Mycobacteriales</taxon>
        <taxon>Corynebacteriaceae</taxon>
        <taxon>Corynebacterium</taxon>
    </lineage>
</organism>
<dbReference type="GO" id="GO:0046872">
    <property type="term" value="F:metal ion binding"/>
    <property type="evidence" value="ECO:0007669"/>
    <property type="project" value="UniProtKB-KW"/>
</dbReference>
<keyword evidence="1 4" id="KW-0349">Heme</keyword>
<dbReference type="Proteomes" id="UP001139336">
    <property type="component" value="Unassembled WGS sequence"/>
</dbReference>
<evidence type="ECO:0000313" key="6">
    <source>
        <dbReference type="Proteomes" id="UP001139336"/>
    </source>
</evidence>
<evidence type="ECO:0000256" key="4">
    <source>
        <dbReference type="PIRSR" id="PIRSR000343-1"/>
    </source>
</evidence>
<dbReference type="Gene3D" id="1.20.910.10">
    <property type="entry name" value="Heme oxygenase-like"/>
    <property type="match status" value="1"/>
</dbReference>
<evidence type="ECO:0000256" key="2">
    <source>
        <dbReference type="ARBA" id="ARBA00022723"/>
    </source>
</evidence>
<dbReference type="InterPro" id="IPR002051">
    <property type="entry name" value="Haem_Oase"/>
</dbReference>
<dbReference type="EMBL" id="JAKGSI010000001">
    <property type="protein sequence ID" value="MCF4006232.1"/>
    <property type="molecule type" value="Genomic_DNA"/>
</dbReference>
<comment type="caution">
    <text evidence="5">The sequence shown here is derived from an EMBL/GenBank/DDBJ whole genome shotgun (WGS) entry which is preliminary data.</text>
</comment>
<dbReference type="GO" id="GO:0006979">
    <property type="term" value="P:response to oxidative stress"/>
    <property type="evidence" value="ECO:0007669"/>
    <property type="project" value="TreeGrafter"/>
</dbReference>
<accession>A0A9X1U6Z9</accession>
<dbReference type="SUPFAM" id="SSF48613">
    <property type="entry name" value="Heme oxygenase-like"/>
    <property type="match status" value="1"/>
</dbReference>
<dbReference type="Pfam" id="PF01126">
    <property type="entry name" value="Heme_oxygenase"/>
    <property type="match status" value="1"/>
</dbReference>
<dbReference type="GO" id="GO:0020037">
    <property type="term" value="F:heme binding"/>
    <property type="evidence" value="ECO:0007669"/>
    <property type="project" value="TreeGrafter"/>
</dbReference>
<keyword evidence="6" id="KW-1185">Reference proteome</keyword>
<dbReference type="AlphaFoldDB" id="A0A9X1U6Z9"/>
<gene>
    <name evidence="5" type="ORF">L1O03_03445</name>
</gene>
<reference evidence="5" key="1">
    <citation type="submission" date="2022-01" db="EMBL/GenBank/DDBJ databases">
        <title>Corynebacterium sp. nov isolated from isolated from the feces of the greater white-fronted geese (Anser albifrons) at Poyang Lake, PR China.</title>
        <authorList>
            <person name="Liu Q."/>
        </authorList>
    </citation>
    <scope>NUCLEOTIDE SEQUENCE</scope>
    <source>
        <strain evidence="5">JCM 32435</strain>
    </source>
</reference>
<dbReference type="InterPro" id="IPR016053">
    <property type="entry name" value="Haem_Oase-like"/>
</dbReference>
<evidence type="ECO:0000256" key="3">
    <source>
        <dbReference type="ARBA" id="ARBA00023004"/>
    </source>
</evidence>
<dbReference type="GO" id="GO:0042167">
    <property type="term" value="P:heme catabolic process"/>
    <property type="evidence" value="ECO:0007669"/>
    <property type="project" value="TreeGrafter"/>
</dbReference>
<dbReference type="PANTHER" id="PTHR10720:SF0">
    <property type="entry name" value="HEME OXYGENASE"/>
    <property type="match status" value="1"/>
</dbReference>
<protein>
    <submittedName>
        <fullName evidence="5">Biliverdin-producing heme oxygenase</fullName>
    </submittedName>
</protein>
<dbReference type="GO" id="GO:0006788">
    <property type="term" value="P:heme oxidation"/>
    <property type="evidence" value="ECO:0007669"/>
    <property type="project" value="InterPro"/>
</dbReference>
<dbReference type="GO" id="GO:0004392">
    <property type="term" value="F:heme oxygenase (decyclizing) activity"/>
    <property type="evidence" value="ECO:0007669"/>
    <property type="project" value="InterPro"/>
</dbReference>
<dbReference type="PIRSF" id="PIRSF000343">
    <property type="entry name" value="Haem_Oase"/>
    <property type="match status" value="1"/>
</dbReference>
<dbReference type="InterPro" id="IPR016084">
    <property type="entry name" value="Haem_Oase-like_multi-hlx"/>
</dbReference>
<evidence type="ECO:0000313" key="5">
    <source>
        <dbReference type="EMBL" id="MCF4006232.1"/>
    </source>
</evidence>
<sequence length="171" mass="19062">MLQQQMLHVYTTLERAVELLSDDPRVAAIGDPALSRVQRLRADLAALGAEADVAPCAATLRYILTVDKAANEADAASIIAHHYVRYLGDLAGGQVIARKMEQLYGVPRSALTFYDFSDIGAIKPYRDRYREALDSLKLTQEERERMLSAAAEAFRFNIDVFRAVGERICSR</sequence>
<evidence type="ECO:0000256" key="1">
    <source>
        <dbReference type="ARBA" id="ARBA00022617"/>
    </source>
</evidence>
<name>A0A9X1U6Z9_9CORY</name>
<dbReference type="PRINTS" id="PR00088">
    <property type="entry name" value="HAEMOXYGNASE"/>
</dbReference>
<dbReference type="CDD" id="cd19165">
    <property type="entry name" value="HemeO"/>
    <property type="match status" value="1"/>
</dbReference>
<feature type="binding site" evidence="4">
    <location>
        <position position="130"/>
    </location>
    <ligand>
        <name>heme b</name>
        <dbReference type="ChEBI" id="CHEBI:60344"/>
    </ligand>
</feature>
<proteinExistence type="predicted"/>
<dbReference type="RefSeq" id="WP_236118001.1">
    <property type="nucleotide sequence ID" value="NZ_JAKGSI010000001.1"/>
</dbReference>
<keyword evidence="2" id="KW-0479">Metal-binding</keyword>
<keyword evidence="3" id="KW-0408">Iron</keyword>
<feature type="binding site" evidence="4">
    <location>
        <position position="83"/>
    </location>
    <ligand>
        <name>heme b</name>
        <dbReference type="ChEBI" id="CHEBI:60344"/>
    </ligand>
</feature>